<name>A0ABY9U1W2_STRVL</name>
<feature type="region of interest" description="Disordered" evidence="1">
    <location>
        <begin position="29"/>
        <end position="57"/>
    </location>
</feature>
<evidence type="ECO:0000313" key="3">
    <source>
        <dbReference type="Proteomes" id="UP001249394"/>
    </source>
</evidence>
<dbReference type="Proteomes" id="UP001249394">
    <property type="component" value="Chromosome"/>
</dbReference>
<dbReference type="EMBL" id="CP134213">
    <property type="protein sequence ID" value="WND16264.1"/>
    <property type="molecule type" value="Genomic_DNA"/>
</dbReference>
<keyword evidence="3" id="KW-1185">Reference proteome</keyword>
<accession>A0ABY9U1W2</accession>
<proteinExistence type="predicted"/>
<evidence type="ECO:0000313" key="2">
    <source>
        <dbReference type="EMBL" id="WND16264.1"/>
    </source>
</evidence>
<evidence type="ECO:0000256" key="1">
    <source>
        <dbReference type="SAM" id="MobiDB-lite"/>
    </source>
</evidence>
<sequence>MRIRSAVGADRDQLWTAVREETVALTAHGAGQVSVERAHEPPEQSPGGSYRSVIASS</sequence>
<organism evidence="2 3">
    <name type="scientific">Streptomyces violaceus</name>
    <name type="common">Streptomyces venezuelae</name>
    <dbReference type="NCBI Taxonomy" id="1936"/>
    <lineage>
        <taxon>Bacteria</taxon>
        <taxon>Bacillati</taxon>
        <taxon>Actinomycetota</taxon>
        <taxon>Actinomycetes</taxon>
        <taxon>Kitasatosporales</taxon>
        <taxon>Streptomycetaceae</taxon>
        <taxon>Streptomyces</taxon>
    </lineage>
</organism>
<gene>
    <name evidence="2" type="ORF">RI060_02360</name>
</gene>
<protein>
    <submittedName>
        <fullName evidence="2">Uncharacterized protein</fullName>
    </submittedName>
</protein>
<reference evidence="2 3" key="1">
    <citation type="submission" date="2023-09" db="EMBL/GenBank/DDBJ databases">
        <title>The genome sequence of Streptomyces anthocyanicus.</title>
        <authorList>
            <person name="Mo P."/>
        </authorList>
    </citation>
    <scope>NUCLEOTIDE SEQUENCE [LARGE SCALE GENOMIC DNA]</scope>
    <source>
        <strain evidence="2 3">JCM 4387</strain>
    </source>
</reference>